<accession>A0ACB9FWL8</accession>
<dbReference type="Proteomes" id="UP001056120">
    <property type="component" value="Linkage Group LG16"/>
</dbReference>
<comment type="caution">
    <text evidence="1">The sequence shown here is derived from an EMBL/GenBank/DDBJ whole genome shotgun (WGS) entry which is preliminary data.</text>
</comment>
<evidence type="ECO:0000313" key="1">
    <source>
        <dbReference type="EMBL" id="KAI3774972.1"/>
    </source>
</evidence>
<gene>
    <name evidence="1" type="ORF">L1987_49538</name>
</gene>
<evidence type="ECO:0000313" key="2">
    <source>
        <dbReference type="Proteomes" id="UP001056120"/>
    </source>
</evidence>
<reference evidence="1 2" key="2">
    <citation type="journal article" date="2022" name="Mol. Ecol. Resour.">
        <title>The genomes of chicory, endive, great burdock and yacon provide insights into Asteraceae paleo-polyploidization history and plant inulin production.</title>
        <authorList>
            <person name="Fan W."/>
            <person name="Wang S."/>
            <person name="Wang H."/>
            <person name="Wang A."/>
            <person name="Jiang F."/>
            <person name="Liu H."/>
            <person name="Zhao H."/>
            <person name="Xu D."/>
            <person name="Zhang Y."/>
        </authorList>
    </citation>
    <scope>NUCLEOTIDE SEQUENCE [LARGE SCALE GENOMIC DNA]</scope>
    <source>
        <strain evidence="2">cv. Yunnan</strain>
        <tissue evidence="1">Leaves</tissue>
    </source>
</reference>
<dbReference type="EMBL" id="CM042033">
    <property type="protein sequence ID" value="KAI3774972.1"/>
    <property type="molecule type" value="Genomic_DNA"/>
</dbReference>
<proteinExistence type="predicted"/>
<name>A0ACB9FWL8_9ASTR</name>
<protein>
    <submittedName>
        <fullName evidence="1">Uncharacterized protein</fullName>
    </submittedName>
</protein>
<reference evidence="2" key="1">
    <citation type="journal article" date="2022" name="Mol. Ecol. Resour.">
        <title>The genomes of chicory, endive, great burdock and yacon provide insights into Asteraceae palaeo-polyploidization history and plant inulin production.</title>
        <authorList>
            <person name="Fan W."/>
            <person name="Wang S."/>
            <person name="Wang H."/>
            <person name="Wang A."/>
            <person name="Jiang F."/>
            <person name="Liu H."/>
            <person name="Zhao H."/>
            <person name="Xu D."/>
            <person name="Zhang Y."/>
        </authorList>
    </citation>
    <scope>NUCLEOTIDE SEQUENCE [LARGE SCALE GENOMIC DNA]</scope>
    <source>
        <strain evidence="2">cv. Yunnan</strain>
    </source>
</reference>
<organism evidence="1 2">
    <name type="scientific">Smallanthus sonchifolius</name>
    <dbReference type="NCBI Taxonomy" id="185202"/>
    <lineage>
        <taxon>Eukaryota</taxon>
        <taxon>Viridiplantae</taxon>
        <taxon>Streptophyta</taxon>
        <taxon>Embryophyta</taxon>
        <taxon>Tracheophyta</taxon>
        <taxon>Spermatophyta</taxon>
        <taxon>Magnoliopsida</taxon>
        <taxon>eudicotyledons</taxon>
        <taxon>Gunneridae</taxon>
        <taxon>Pentapetalae</taxon>
        <taxon>asterids</taxon>
        <taxon>campanulids</taxon>
        <taxon>Asterales</taxon>
        <taxon>Asteraceae</taxon>
        <taxon>Asteroideae</taxon>
        <taxon>Heliantheae alliance</taxon>
        <taxon>Millerieae</taxon>
        <taxon>Smallanthus</taxon>
    </lineage>
</organism>
<keyword evidence="2" id="KW-1185">Reference proteome</keyword>
<sequence length="139" mass="15011">METSAIPSSMGIDFASKNQNVSNVTVNTTFKEEAKDTYQIEKIKNATCDSILVVLLYQEAIEGKQPTAPIAFYCELCRLHADPQVPLPQGLFFSSRIAFLAVLKEGMILPSDLGASPSVQSSGVEATIGFALLLLTKAR</sequence>